<dbReference type="EMBL" id="CR382126">
    <property type="protein sequence ID" value="CAG98919.1"/>
    <property type="molecule type" value="Genomic_DNA"/>
</dbReference>
<dbReference type="GO" id="GO:0006357">
    <property type="term" value="P:regulation of transcription by RNA polymerase II"/>
    <property type="evidence" value="ECO:0007669"/>
    <property type="project" value="TreeGrafter"/>
</dbReference>
<dbReference type="GO" id="GO:0003714">
    <property type="term" value="F:transcription corepressor activity"/>
    <property type="evidence" value="ECO:0007669"/>
    <property type="project" value="InterPro"/>
</dbReference>
<dbReference type="HOGENOM" id="CLU_037133_0_0_1"/>
<dbReference type="GO" id="GO:0030968">
    <property type="term" value="P:endoplasmic reticulum unfolded protein response"/>
    <property type="evidence" value="ECO:0007669"/>
    <property type="project" value="TreeGrafter"/>
</dbReference>
<name>Q6CIM8_KLULA</name>
<organism evidence="2 3">
    <name type="scientific">Kluyveromyces lactis (strain ATCC 8585 / CBS 2359 / DSM 70799 / NBRC 1267 / NRRL Y-1140 / WM37)</name>
    <name type="common">Yeast</name>
    <name type="synonym">Candida sphaerica</name>
    <dbReference type="NCBI Taxonomy" id="284590"/>
    <lineage>
        <taxon>Eukaryota</taxon>
        <taxon>Fungi</taxon>
        <taxon>Dikarya</taxon>
        <taxon>Ascomycota</taxon>
        <taxon>Saccharomycotina</taxon>
        <taxon>Saccharomycetes</taxon>
        <taxon>Saccharomycetales</taxon>
        <taxon>Saccharomycetaceae</taxon>
        <taxon>Kluyveromyces</taxon>
    </lineage>
</organism>
<reference evidence="2 3" key="1">
    <citation type="journal article" date="2004" name="Nature">
        <title>Genome evolution in yeasts.</title>
        <authorList>
            <consortium name="Genolevures"/>
            <person name="Dujon B."/>
            <person name="Sherman D."/>
            <person name="Fischer G."/>
            <person name="Durrens P."/>
            <person name="Casaregola S."/>
            <person name="Lafontaine I."/>
            <person name="de Montigny J."/>
            <person name="Marck C."/>
            <person name="Neuveglise C."/>
            <person name="Talla E."/>
            <person name="Goffard N."/>
            <person name="Frangeul L."/>
            <person name="Aigle M."/>
            <person name="Anthouard V."/>
            <person name="Babour A."/>
            <person name="Barbe V."/>
            <person name="Barnay S."/>
            <person name="Blanchin S."/>
            <person name="Beckerich J.M."/>
            <person name="Beyne E."/>
            <person name="Bleykasten C."/>
            <person name="Boisrame A."/>
            <person name="Boyer J."/>
            <person name="Cattolico L."/>
            <person name="Confanioleri F."/>
            <person name="de Daruvar A."/>
            <person name="Despons L."/>
            <person name="Fabre E."/>
            <person name="Fairhead C."/>
            <person name="Ferry-Dumazet H."/>
            <person name="Groppi A."/>
            <person name="Hantraye F."/>
            <person name="Hennequin C."/>
            <person name="Jauniaux N."/>
            <person name="Joyet P."/>
            <person name="Kachouri R."/>
            <person name="Kerrest A."/>
            <person name="Koszul R."/>
            <person name="Lemaire M."/>
            <person name="Lesur I."/>
            <person name="Ma L."/>
            <person name="Muller H."/>
            <person name="Nicaud J.M."/>
            <person name="Nikolski M."/>
            <person name="Oztas S."/>
            <person name="Ozier-Kalogeropoulos O."/>
            <person name="Pellenz S."/>
            <person name="Potier S."/>
            <person name="Richard G.F."/>
            <person name="Straub M.L."/>
            <person name="Suleau A."/>
            <person name="Swennene D."/>
            <person name="Tekaia F."/>
            <person name="Wesolowski-Louvel M."/>
            <person name="Westhof E."/>
            <person name="Wirth B."/>
            <person name="Zeniou-Meyer M."/>
            <person name="Zivanovic I."/>
            <person name="Bolotin-Fukuhara M."/>
            <person name="Thierry A."/>
            <person name="Bouchier C."/>
            <person name="Caudron B."/>
            <person name="Scarpelli C."/>
            <person name="Gaillardin C."/>
            <person name="Weissenbach J."/>
            <person name="Wincker P."/>
            <person name="Souciet J.L."/>
        </authorList>
    </citation>
    <scope>NUCLEOTIDE SEQUENCE [LARGE SCALE GENOMIC DNA]</scope>
    <source>
        <strain evidence="3">ATCC 8585 / CBS 2359 / DSM 70799 / NBRC 1267 / NRRL Y-1140 / WM37</strain>
    </source>
</reference>
<keyword evidence="3" id="KW-1185">Reference proteome</keyword>
<dbReference type="GO" id="GO:0005783">
    <property type="term" value="C:endoplasmic reticulum"/>
    <property type="evidence" value="ECO:0007669"/>
    <property type="project" value="TreeGrafter"/>
</dbReference>
<sequence>MSEDRGNQSTIKFTVSKDSEEIAVEALDKLRNGDYSVTPSGSESSGKSERLLDKMKQSAVDLYEQTRTNHPKLIRRADRLVKKIEKTSGIWIGAAKRKIDEVDTQSNGDDDDSDDACVHGLDIEHIKVQGKEICVTGKERGSKRRRIKENLKEYQLNMSIESKKRLMTCLGLLKLANKQLSQRVMSLQDVVKKEQLRRRSPLPISSSIDAEVRPRNHCSVRETTSSAEHPGHDRDEEEDEQFFDASSQLNEQAGNRKQDDTNKEQEDLDIDAAANDIQLEVVGTLKKVYSVVSRFTGNSLPEPARSQVRESLLKLPTKWMINSEKPNSKRISSNKRALLLAQEALDMVGNVMNVVDGTLGKAEEWVKNKQELKQMLMEQFRHEQLKQQVKHQLTKESASSTPSNA</sequence>
<accession>Q6CIM8</accession>
<dbReference type="GO" id="GO:0005634">
    <property type="term" value="C:nucleus"/>
    <property type="evidence" value="ECO:0007669"/>
    <property type="project" value="TreeGrafter"/>
</dbReference>
<protein>
    <submittedName>
        <fullName evidence="2">KLLA0F25388p</fullName>
    </submittedName>
</protein>
<evidence type="ECO:0000313" key="2">
    <source>
        <dbReference type="EMBL" id="CAG98919.1"/>
    </source>
</evidence>
<dbReference type="FunCoup" id="Q6CIM8">
    <property type="interactions" value="310"/>
</dbReference>
<dbReference type="KEGG" id="kla:KLLA0_F25388g"/>
<dbReference type="Pfam" id="PF08618">
    <property type="entry name" value="Opi1"/>
    <property type="match status" value="1"/>
</dbReference>
<dbReference type="PaxDb" id="284590-Q6CIM8"/>
<dbReference type="eggNOG" id="ENOG502RG16">
    <property type="taxonomic scope" value="Eukaryota"/>
</dbReference>
<feature type="region of interest" description="Disordered" evidence="1">
    <location>
        <begin position="201"/>
        <end position="243"/>
    </location>
</feature>
<dbReference type="PANTHER" id="PTHR38406">
    <property type="entry name" value="TRANSCRIPTIONAL REPRESSOR OPI1"/>
    <property type="match status" value="1"/>
</dbReference>
<evidence type="ECO:0000313" key="3">
    <source>
        <dbReference type="Proteomes" id="UP000000598"/>
    </source>
</evidence>
<dbReference type="GO" id="GO:0008654">
    <property type="term" value="P:phospholipid biosynthetic process"/>
    <property type="evidence" value="ECO:0007669"/>
    <property type="project" value="TreeGrafter"/>
</dbReference>
<feature type="region of interest" description="Disordered" evidence="1">
    <location>
        <begin position="28"/>
        <end position="50"/>
    </location>
</feature>
<dbReference type="InterPro" id="IPR013927">
    <property type="entry name" value="TF_Opi1_Ccg-8"/>
</dbReference>
<dbReference type="Proteomes" id="UP000000598">
    <property type="component" value="Chromosome F"/>
</dbReference>
<feature type="compositionally biased region" description="Polar residues" evidence="1">
    <location>
        <begin position="35"/>
        <end position="45"/>
    </location>
</feature>
<dbReference type="InParanoid" id="Q6CIM8"/>
<dbReference type="PANTHER" id="PTHR38406:SF1">
    <property type="entry name" value="TRANSCRIPTIONAL REPRESSOR OPI1"/>
    <property type="match status" value="1"/>
</dbReference>
<gene>
    <name evidence="2" type="ORF">KLLA0_F25388g</name>
</gene>
<proteinExistence type="predicted"/>
<dbReference type="STRING" id="284590.Q6CIM8"/>
<dbReference type="OMA" id="QANDRIF"/>
<dbReference type="AlphaFoldDB" id="Q6CIM8"/>
<evidence type="ECO:0000256" key="1">
    <source>
        <dbReference type="SAM" id="MobiDB-lite"/>
    </source>
</evidence>